<organism evidence="2 3">
    <name type="scientific">Microbacterium oxydans</name>
    <dbReference type="NCBI Taxonomy" id="82380"/>
    <lineage>
        <taxon>Bacteria</taxon>
        <taxon>Bacillati</taxon>
        <taxon>Actinomycetota</taxon>
        <taxon>Actinomycetes</taxon>
        <taxon>Micrococcales</taxon>
        <taxon>Microbacteriaceae</taxon>
        <taxon>Microbacterium</taxon>
    </lineage>
</organism>
<keyword evidence="2" id="KW-0328">Glycosyltransferase</keyword>
<feature type="domain" description="Glycosyltransferase 2-like" evidence="1">
    <location>
        <begin position="10"/>
        <end position="129"/>
    </location>
</feature>
<dbReference type="AlphaFoldDB" id="A0A0F0KJ43"/>
<sequence length="256" mass="28754">MATVFPRSVSVVIPVRDDARLLEVCLAALAQQTRRADEIVIVDNGSSDDTVDVAERFGARVVSEPIPGIPRASAAGYDAATGDVIARLDADSRPHPDWVERIERTFRERPDVDFLTGDPRFYGSTPLVHWMGEHLYIGGMYASMAPVLGHAPLYGSNMAMRSAAWRALSAEVHREQTNIHDDFDLSFHVRPEMTVLRDRDLVVEVSARPLQDWASLRRRLSYVVPTVRLHLSQESLRLRRQARREVDRSDGSSVSR</sequence>
<evidence type="ECO:0000313" key="2">
    <source>
        <dbReference type="EMBL" id="KJL20469.1"/>
    </source>
</evidence>
<dbReference type="Pfam" id="PF00535">
    <property type="entry name" value="Glycos_transf_2"/>
    <property type="match status" value="1"/>
</dbReference>
<name>A0A0F0KJ43_9MICO</name>
<dbReference type="EC" id="2.4.-.-" evidence="2"/>
<keyword evidence="2" id="KW-0808">Transferase</keyword>
<dbReference type="GO" id="GO:0016757">
    <property type="term" value="F:glycosyltransferase activity"/>
    <property type="evidence" value="ECO:0007669"/>
    <property type="project" value="UniProtKB-KW"/>
</dbReference>
<dbReference type="Proteomes" id="UP000033725">
    <property type="component" value="Unassembled WGS sequence"/>
</dbReference>
<dbReference type="SUPFAM" id="SSF53448">
    <property type="entry name" value="Nucleotide-diphospho-sugar transferases"/>
    <property type="match status" value="1"/>
</dbReference>
<dbReference type="PATRIC" id="fig|82380.10.peg.2698"/>
<evidence type="ECO:0000313" key="3">
    <source>
        <dbReference type="Proteomes" id="UP000033725"/>
    </source>
</evidence>
<dbReference type="InterPro" id="IPR029044">
    <property type="entry name" value="Nucleotide-diphossugar_trans"/>
</dbReference>
<dbReference type="RefSeq" id="WP_045264532.1">
    <property type="nucleotide sequence ID" value="NZ_JYIV01000028.1"/>
</dbReference>
<comment type="caution">
    <text evidence="2">The sequence shown here is derived from an EMBL/GenBank/DDBJ whole genome shotgun (WGS) entry which is preliminary data.</text>
</comment>
<protein>
    <submittedName>
        <fullName evidence="2">Putative glycosyltransferase EpsH</fullName>
        <ecNumber evidence="2">2.4.-.-</ecNumber>
    </submittedName>
</protein>
<evidence type="ECO:0000259" key="1">
    <source>
        <dbReference type="Pfam" id="PF00535"/>
    </source>
</evidence>
<dbReference type="PANTHER" id="PTHR43685">
    <property type="entry name" value="GLYCOSYLTRANSFERASE"/>
    <property type="match status" value="1"/>
</dbReference>
<dbReference type="PANTHER" id="PTHR43685:SF14">
    <property type="entry name" value="GLYCOSYLTRANSFERASE 2-LIKE DOMAIN-CONTAINING PROTEIN"/>
    <property type="match status" value="1"/>
</dbReference>
<dbReference type="CDD" id="cd00761">
    <property type="entry name" value="Glyco_tranf_GTA_type"/>
    <property type="match status" value="1"/>
</dbReference>
<gene>
    <name evidence="2" type="primary">epsH</name>
    <name evidence="2" type="ORF">RN51_02686</name>
</gene>
<dbReference type="Gene3D" id="3.90.550.10">
    <property type="entry name" value="Spore Coat Polysaccharide Biosynthesis Protein SpsA, Chain A"/>
    <property type="match status" value="1"/>
</dbReference>
<reference evidence="2 3" key="1">
    <citation type="submission" date="2015-02" db="EMBL/GenBank/DDBJ databases">
        <title>Draft genome sequences of ten Microbacterium spp. with emphasis on heavy metal contaminated environments.</title>
        <authorList>
            <person name="Corretto E."/>
        </authorList>
    </citation>
    <scope>NUCLEOTIDE SEQUENCE [LARGE SCALE GENOMIC DNA]</scope>
    <source>
        <strain evidence="2 3">BEL163</strain>
    </source>
</reference>
<dbReference type="InterPro" id="IPR050834">
    <property type="entry name" value="Glycosyltransf_2"/>
</dbReference>
<proteinExistence type="predicted"/>
<accession>A0A0F0KJ43</accession>
<dbReference type="EMBL" id="JYIV01000028">
    <property type="protein sequence ID" value="KJL20469.1"/>
    <property type="molecule type" value="Genomic_DNA"/>
</dbReference>
<dbReference type="InterPro" id="IPR001173">
    <property type="entry name" value="Glyco_trans_2-like"/>
</dbReference>
<dbReference type="OrthoDB" id="9802632at2"/>